<organism evidence="2 3">
    <name type="scientific">Coprococcus comes ATCC 27758</name>
    <dbReference type="NCBI Taxonomy" id="470146"/>
    <lineage>
        <taxon>Bacteria</taxon>
        <taxon>Bacillati</taxon>
        <taxon>Bacillota</taxon>
        <taxon>Clostridia</taxon>
        <taxon>Lachnospirales</taxon>
        <taxon>Lachnospiraceae</taxon>
        <taxon>Coprococcus</taxon>
    </lineage>
</organism>
<reference evidence="2 3" key="2">
    <citation type="submission" date="2009-03" db="EMBL/GenBank/DDBJ databases">
        <title>Draft genome sequence of Coprococcus comes (ATCC 27758).</title>
        <authorList>
            <person name="Sudarsanam P."/>
            <person name="Ley R."/>
            <person name="Guruge J."/>
            <person name="Turnbaugh P.J."/>
            <person name="Mahowald M."/>
            <person name="Liep D."/>
            <person name="Gordon J."/>
        </authorList>
    </citation>
    <scope>NUCLEOTIDE SEQUENCE [LARGE SCALE GENOMIC DNA]</scope>
    <source>
        <strain evidence="2 3">ATCC 27758</strain>
    </source>
</reference>
<keyword evidence="1" id="KW-1133">Transmembrane helix</keyword>
<dbReference type="Proteomes" id="UP000003793">
    <property type="component" value="Unassembled WGS sequence"/>
</dbReference>
<dbReference type="EMBL" id="ABVR01000042">
    <property type="protein sequence ID" value="EEG88878.1"/>
    <property type="molecule type" value="Genomic_DNA"/>
</dbReference>
<reference evidence="2 3" key="1">
    <citation type="submission" date="2009-02" db="EMBL/GenBank/DDBJ databases">
        <authorList>
            <person name="Fulton L."/>
            <person name="Clifton S."/>
            <person name="Fulton B."/>
            <person name="Xu J."/>
            <person name="Minx P."/>
            <person name="Pepin K.H."/>
            <person name="Johnson M."/>
            <person name="Bhonagiri V."/>
            <person name="Nash W.E."/>
            <person name="Mardis E.R."/>
            <person name="Wilson R.K."/>
        </authorList>
    </citation>
    <scope>NUCLEOTIDE SEQUENCE [LARGE SCALE GENOMIC DNA]</scope>
    <source>
        <strain evidence="2 3">ATCC 27758</strain>
    </source>
</reference>
<dbReference type="AlphaFoldDB" id="C0BCS7"/>
<comment type="caution">
    <text evidence="2">The sequence shown here is derived from an EMBL/GenBank/DDBJ whole genome shotgun (WGS) entry which is preliminary data.</text>
</comment>
<dbReference type="HOGENOM" id="CLU_2681378_0_0_9"/>
<dbReference type="GeneID" id="92824720"/>
<gene>
    <name evidence="2" type="ORF">COPCOM_02968</name>
</gene>
<feature type="transmembrane region" description="Helical" evidence="1">
    <location>
        <begin position="20"/>
        <end position="39"/>
    </location>
</feature>
<proteinExistence type="predicted"/>
<name>C0BCS7_9FIRM</name>
<keyword evidence="1" id="KW-0812">Transmembrane</keyword>
<sequence length="74" mass="7748">MNSIRNRVYAGEIAGGADTVEYVIVAIVAVIIGAALIAFGNQMQKQMTKTGNSISSWFESARNAANTSINGVGK</sequence>
<evidence type="ECO:0000313" key="3">
    <source>
        <dbReference type="Proteomes" id="UP000003793"/>
    </source>
</evidence>
<accession>C0BCS7</accession>
<keyword evidence="1" id="KW-0472">Membrane</keyword>
<evidence type="ECO:0000256" key="1">
    <source>
        <dbReference type="SAM" id="Phobius"/>
    </source>
</evidence>
<evidence type="ECO:0000313" key="2">
    <source>
        <dbReference type="EMBL" id="EEG88878.1"/>
    </source>
</evidence>
<dbReference type="RefSeq" id="WP_008370653.1">
    <property type="nucleotide sequence ID" value="NZ_CP102277.1"/>
</dbReference>
<protein>
    <submittedName>
        <fullName evidence="2">Uncharacterized protein</fullName>
    </submittedName>
</protein>